<dbReference type="InterPro" id="IPR053151">
    <property type="entry name" value="RNase_H-like"/>
</dbReference>
<dbReference type="Gene3D" id="3.30.420.10">
    <property type="entry name" value="Ribonuclease H-like superfamily/Ribonuclease H"/>
    <property type="match status" value="1"/>
</dbReference>
<dbReference type="GO" id="GO:0004523">
    <property type="term" value="F:RNA-DNA hybrid ribonuclease activity"/>
    <property type="evidence" value="ECO:0007669"/>
    <property type="project" value="InterPro"/>
</dbReference>
<evidence type="ECO:0000259" key="1">
    <source>
        <dbReference type="Pfam" id="PF13456"/>
    </source>
</evidence>
<dbReference type="PANTHER" id="PTHR47723:SF19">
    <property type="entry name" value="POLYNUCLEOTIDYL TRANSFERASE, RIBONUCLEASE H-LIKE SUPERFAMILY PROTEIN"/>
    <property type="match status" value="1"/>
</dbReference>
<dbReference type="InterPro" id="IPR036397">
    <property type="entry name" value="RNaseH_sf"/>
</dbReference>
<dbReference type="GO" id="GO:0003676">
    <property type="term" value="F:nucleic acid binding"/>
    <property type="evidence" value="ECO:0007669"/>
    <property type="project" value="InterPro"/>
</dbReference>
<name>A0AAW2DW95_9ROSI</name>
<dbReference type="Pfam" id="PF13456">
    <property type="entry name" value="RVT_3"/>
    <property type="match status" value="1"/>
</dbReference>
<dbReference type="CDD" id="cd06222">
    <property type="entry name" value="RNase_H_like"/>
    <property type="match status" value="1"/>
</dbReference>
<dbReference type="PANTHER" id="PTHR47723">
    <property type="entry name" value="OS05G0353850 PROTEIN"/>
    <property type="match status" value="1"/>
</dbReference>
<evidence type="ECO:0000313" key="3">
    <source>
        <dbReference type="Proteomes" id="UP001459277"/>
    </source>
</evidence>
<accession>A0AAW2DW95</accession>
<dbReference type="InterPro" id="IPR044730">
    <property type="entry name" value="RNase_H-like_dom_plant"/>
</dbReference>
<sequence>MAVELWALRDGIRLCIALKIPAVVFELDAKLVVDLLQKGEGQPNGIRALVSDCTTRLQEISRVQIQHCYREANKCADNLARKGAFLSQDFVVLLEPPIEVDFLLRLDSASMSYERLVLACYAVS</sequence>
<feature type="domain" description="RNase H type-1" evidence="1">
    <location>
        <begin position="3"/>
        <end position="82"/>
    </location>
</feature>
<organism evidence="2 3">
    <name type="scientific">Lithocarpus litseifolius</name>
    <dbReference type="NCBI Taxonomy" id="425828"/>
    <lineage>
        <taxon>Eukaryota</taxon>
        <taxon>Viridiplantae</taxon>
        <taxon>Streptophyta</taxon>
        <taxon>Embryophyta</taxon>
        <taxon>Tracheophyta</taxon>
        <taxon>Spermatophyta</taxon>
        <taxon>Magnoliopsida</taxon>
        <taxon>eudicotyledons</taxon>
        <taxon>Gunneridae</taxon>
        <taxon>Pentapetalae</taxon>
        <taxon>rosids</taxon>
        <taxon>fabids</taxon>
        <taxon>Fagales</taxon>
        <taxon>Fagaceae</taxon>
        <taxon>Lithocarpus</taxon>
    </lineage>
</organism>
<protein>
    <recommendedName>
        <fullName evidence="1">RNase H type-1 domain-containing protein</fullName>
    </recommendedName>
</protein>
<keyword evidence="3" id="KW-1185">Reference proteome</keyword>
<dbReference type="EMBL" id="JAZDWU010000001">
    <property type="protein sequence ID" value="KAL0013186.1"/>
    <property type="molecule type" value="Genomic_DNA"/>
</dbReference>
<reference evidence="2 3" key="1">
    <citation type="submission" date="2024-01" db="EMBL/GenBank/DDBJ databases">
        <title>A telomere-to-telomere, gap-free genome of sweet tea (Lithocarpus litseifolius).</title>
        <authorList>
            <person name="Zhou J."/>
        </authorList>
    </citation>
    <scope>NUCLEOTIDE SEQUENCE [LARGE SCALE GENOMIC DNA]</scope>
    <source>
        <strain evidence="2">Zhou-2022a</strain>
        <tissue evidence="2">Leaf</tissue>
    </source>
</reference>
<dbReference type="InterPro" id="IPR002156">
    <property type="entry name" value="RNaseH_domain"/>
</dbReference>
<dbReference type="Proteomes" id="UP001459277">
    <property type="component" value="Unassembled WGS sequence"/>
</dbReference>
<dbReference type="InterPro" id="IPR012337">
    <property type="entry name" value="RNaseH-like_sf"/>
</dbReference>
<proteinExistence type="predicted"/>
<evidence type="ECO:0000313" key="2">
    <source>
        <dbReference type="EMBL" id="KAL0013186.1"/>
    </source>
</evidence>
<dbReference type="SUPFAM" id="SSF53098">
    <property type="entry name" value="Ribonuclease H-like"/>
    <property type="match status" value="1"/>
</dbReference>
<gene>
    <name evidence="2" type="ORF">SO802_000255</name>
</gene>
<dbReference type="AlphaFoldDB" id="A0AAW2DW95"/>
<comment type="caution">
    <text evidence="2">The sequence shown here is derived from an EMBL/GenBank/DDBJ whole genome shotgun (WGS) entry which is preliminary data.</text>
</comment>